<evidence type="ECO:0000259" key="1">
    <source>
        <dbReference type="PROSITE" id="PS50943"/>
    </source>
</evidence>
<name>A0ABP7CW40_9ACTN</name>
<proteinExistence type="predicted"/>
<dbReference type="SUPFAM" id="SSF56024">
    <property type="entry name" value="Phospholipase D/nuclease"/>
    <property type="match status" value="1"/>
</dbReference>
<keyword evidence="3" id="KW-1185">Reference proteome</keyword>
<evidence type="ECO:0000313" key="2">
    <source>
        <dbReference type="EMBL" id="GAA3695501.1"/>
    </source>
</evidence>
<gene>
    <name evidence="2" type="ORF">GCM10022224_071460</name>
</gene>
<dbReference type="PROSITE" id="PS50943">
    <property type="entry name" value="HTH_CROC1"/>
    <property type="match status" value="1"/>
</dbReference>
<feature type="domain" description="HTH cro/C1-type" evidence="1">
    <location>
        <begin position="22"/>
        <end position="75"/>
    </location>
</feature>
<comment type="caution">
    <text evidence="2">The sequence shown here is derived from an EMBL/GenBank/DDBJ whole genome shotgun (WGS) entry which is preliminary data.</text>
</comment>
<dbReference type="EMBL" id="BAAAZP010000145">
    <property type="protein sequence ID" value="GAA3695501.1"/>
    <property type="molecule type" value="Genomic_DNA"/>
</dbReference>
<dbReference type="Gene3D" id="1.10.260.40">
    <property type="entry name" value="lambda repressor-like DNA-binding domains"/>
    <property type="match status" value="1"/>
</dbReference>
<sequence length="259" mass="28600">MLTSQDRVVLREEQAGHMNNNLRYALAAAQLTTTDVAAALAVDPKTVSRWLSGRTPYPRHRHAVADLLSLDEADLWPEITPRHQALADGIQAIYPHRWAVPQTAWRNLFNGARQEIGILAYSALFLAEDSAVLHILTERAAAGVKVRILLGDPEGPEVATRGTDEGIGAEVMAARVKNALTLYRPLLDAQDTEIRLHHTVLYNSIYRADDQLLVNTHAYGTPAANAPVMHLTHTDDQGPAATYLTSFNRIWTTARPHTK</sequence>
<accession>A0ABP7CW40</accession>
<organism evidence="2 3">
    <name type="scientific">Nonomuraea antimicrobica</name>
    <dbReference type="NCBI Taxonomy" id="561173"/>
    <lineage>
        <taxon>Bacteria</taxon>
        <taxon>Bacillati</taxon>
        <taxon>Actinomycetota</taxon>
        <taxon>Actinomycetes</taxon>
        <taxon>Streptosporangiales</taxon>
        <taxon>Streptosporangiaceae</taxon>
        <taxon>Nonomuraea</taxon>
    </lineage>
</organism>
<evidence type="ECO:0000313" key="3">
    <source>
        <dbReference type="Proteomes" id="UP001500902"/>
    </source>
</evidence>
<dbReference type="CDD" id="cd00093">
    <property type="entry name" value="HTH_XRE"/>
    <property type="match status" value="1"/>
</dbReference>
<dbReference type="Proteomes" id="UP001500902">
    <property type="component" value="Unassembled WGS sequence"/>
</dbReference>
<dbReference type="SUPFAM" id="SSF47413">
    <property type="entry name" value="lambda repressor-like DNA-binding domains"/>
    <property type="match status" value="1"/>
</dbReference>
<dbReference type="InterPro" id="IPR010982">
    <property type="entry name" value="Lambda_DNA-bd_dom_sf"/>
</dbReference>
<reference evidence="3" key="1">
    <citation type="journal article" date="2019" name="Int. J. Syst. Evol. Microbiol.">
        <title>The Global Catalogue of Microorganisms (GCM) 10K type strain sequencing project: providing services to taxonomists for standard genome sequencing and annotation.</title>
        <authorList>
            <consortium name="The Broad Institute Genomics Platform"/>
            <consortium name="The Broad Institute Genome Sequencing Center for Infectious Disease"/>
            <person name="Wu L."/>
            <person name="Ma J."/>
        </authorList>
    </citation>
    <scope>NUCLEOTIDE SEQUENCE [LARGE SCALE GENOMIC DNA]</scope>
    <source>
        <strain evidence="3">JCM 16904</strain>
    </source>
</reference>
<dbReference type="InterPro" id="IPR001387">
    <property type="entry name" value="Cro/C1-type_HTH"/>
</dbReference>
<protein>
    <submittedName>
        <fullName evidence="2">DUF5919 domain-containing protein</fullName>
    </submittedName>
</protein>